<dbReference type="PANTHER" id="PTHR43537:SF5">
    <property type="entry name" value="UXU OPERON TRANSCRIPTIONAL REGULATOR"/>
    <property type="match status" value="1"/>
</dbReference>
<name>A0ABS9DTM9_9PROT</name>
<protein>
    <submittedName>
        <fullName evidence="5">FadR family transcriptional regulator</fullName>
    </submittedName>
</protein>
<dbReference type="Pfam" id="PF07729">
    <property type="entry name" value="FCD"/>
    <property type="match status" value="1"/>
</dbReference>
<dbReference type="SMART" id="SM00345">
    <property type="entry name" value="HTH_GNTR"/>
    <property type="match status" value="1"/>
</dbReference>
<dbReference type="Gene3D" id="1.20.120.530">
    <property type="entry name" value="GntR ligand-binding domain-like"/>
    <property type="match status" value="1"/>
</dbReference>
<dbReference type="PANTHER" id="PTHR43537">
    <property type="entry name" value="TRANSCRIPTIONAL REGULATOR, GNTR FAMILY"/>
    <property type="match status" value="1"/>
</dbReference>
<evidence type="ECO:0000256" key="1">
    <source>
        <dbReference type="ARBA" id="ARBA00023015"/>
    </source>
</evidence>
<evidence type="ECO:0000256" key="2">
    <source>
        <dbReference type="ARBA" id="ARBA00023125"/>
    </source>
</evidence>
<dbReference type="InterPro" id="IPR000524">
    <property type="entry name" value="Tscrpt_reg_HTH_GntR"/>
</dbReference>
<dbReference type="SUPFAM" id="SSF48008">
    <property type="entry name" value="GntR ligand-binding domain-like"/>
    <property type="match status" value="1"/>
</dbReference>
<dbReference type="InterPro" id="IPR036388">
    <property type="entry name" value="WH-like_DNA-bd_sf"/>
</dbReference>
<reference evidence="5 6" key="1">
    <citation type="submission" date="2022-01" db="EMBL/GenBank/DDBJ databases">
        <authorList>
            <person name="Won M."/>
            <person name="Kim S.-J."/>
            <person name="Kwon S.-W."/>
        </authorList>
    </citation>
    <scope>NUCLEOTIDE SEQUENCE [LARGE SCALE GENOMIC DNA]</scope>
    <source>
        <strain evidence="5 6">KCTC 23505</strain>
    </source>
</reference>
<keyword evidence="3" id="KW-0804">Transcription</keyword>
<evidence type="ECO:0000259" key="4">
    <source>
        <dbReference type="PROSITE" id="PS50949"/>
    </source>
</evidence>
<dbReference type="SUPFAM" id="SSF46785">
    <property type="entry name" value="Winged helix' DNA-binding domain"/>
    <property type="match status" value="1"/>
</dbReference>
<organism evidence="5 6">
    <name type="scientific">Acidiphilium iwatense</name>
    <dbReference type="NCBI Taxonomy" id="768198"/>
    <lineage>
        <taxon>Bacteria</taxon>
        <taxon>Pseudomonadati</taxon>
        <taxon>Pseudomonadota</taxon>
        <taxon>Alphaproteobacteria</taxon>
        <taxon>Acetobacterales</taxon>
        <taxon>Acidocellaceae</taxon>
        <taxon>Acidiphilium</taxon>
    </lineage>
</organism>
<dbReference type="EMBL" id="JAKGBZ010000006">
    <property type="protein sequence ID" value="MCF3946042.1"/>
    <property type="molecule type" value="Genomic_DNA"/>
</dbReference>
<dbReference type="CDD" id="cd07377">
    <property type="entry name" value="WHTH_GntR"/>
    <property type="match status" value="1"/>
</dbReference>
<evidence type="ECO:0000256" key="3">
    <source>
        <dbReference type="ARBA" id="ARBA00023163"/>
    </source>
</evidence>
<dbReference type="PROSITE" id="PS50949">
    <property type="entry name" value="HTH_GNTR"/>
    <property type="match status" value="1"/>
</dbReference>
<dbReference type="Gene3D" id="1.10.10.10">
    <property type="entry name" value="Winged helix-like DNA-binding domain superfamily/Winged helix DNA-binding domain"/>
    <property type="match status" value="1"/>
</dbReference>
<dbReference type="InterPro" id="IPR008920">
    <property type="entry name" value="TF_FadR/GntR_C"/>
</dbReference>
<dbReference type="PRINTS" id="PR00035">
    <property type="entry name" value="HTHGNTR"/>
</dbReference>
<proteinExistence type="predicted"/>
<keyword evidence="1" id="KW-0805">Transcription regulation</keyword>
<comment type="caution">
    <text evidence="5">The sequence shown here is derived from an EMBL/GenBank/DDBJ whole genome shotgun (WGS) entry which is preliminary data.</text>
</comment>
<dbReference type="Pfam" id="PF00392">
    <property type="entry name" value="GntR"/>
    <property type="match status" value="1"/>
</dbReference>
<dbReference type="InterPro" id="IPR036390">
    <property type="entry name" value="WH_DNA-bd_sf"/>
</dbReference>
<gene>
    <name evidence="5" type="ORF">L2A60_04990</name>
</gene>
<dbReference type="InterPro" id="IPR011711">
    <property type="entry name" value="GntR_C"/>
</dbReference>
<dbReference type="Proteomes" id="UP001521209">
    <property type="component" value="Unassembled WGS sequence"/>
</dbReference>
<accession>A0ABS9DTM9</accession>
<dbReference type="RefSeq" id="WP_235703267.1">
    <property type="nucleotide sequence ID" value="NZ_JAKGBZ010000006.1"/>
</dbReference>
<feature type="domain" description="HTH gntR-type" evidence="4">
    <location>
        <begin position="31"/>
        <end position="99"/>
    </location>
</feature>
<sequence length="257" mass="28108">MVKTTGQSGRDDTGDDVVARRSAPLVLARRLRLSDQLYGQILEQIVSGRLSEGARLPSETEICKSFGVSRPVVRQALQRLRADGLVQARQGSGTYVQARPAERLADFVDPGAVSALLRCLEVRVGLEGAAARFAAERRGTRELDRIVAAHEALRVQADAGAMTAEVDFAFHVAIAEASGNGFFPRLLAELQAELRGFMALSLNLTRTGPSLRAAHVLHEHRLILDAIRGQEAEAAEIAMRFHIVQARRRMVDRNREG</sequence>
<keyword evidence="2" id="KW-0238">DNA-binding</keyword>
<dbReference type="SMART" id="SM00895">
    <property type="entry name" value="FCD"/>
    <property type="match status" value="1"/>
</dbReference>
<evidence type="ECO:0000313" key="6">
    <source>
        <dbReference type="Proteomes" id="UP001521209"/>
    </source>
</evidence>
<evidence type="ECO:0000313" key="5">
    <source>
        <dbReference type="EMBL" id="MCF3946042.1"/>
    </source>
</evidence>
<keyword evidence="6" id="KW-1185">Reference proteome</keyword>